<dbReference type="EC" id="3.1.26.4" evidence="2"/>
<protein>
    <recommendedName>
        <fullName evidence="2">ribonuclease H</fullName>
        <ecNumber evidence="2">3.1.26.4</ecNumber>
    </recommendedName>
</protein>
<keyword evidence="5" id="KW-1185">Reference proteome</keyword>
<evidence type="ECO:0000259" key="3">
    <source>
        <dbReference type="PROSITE" id="PS50878"/>
    </source>
</evidence>
<dbReference type="SUPFAM" id="SSF56672">
    <property type="entry name" value="DNA/RNA polymerases"/>
    <property type="match status" value="1"/>
</dbReference>
<dbReference type="PROSITE" id="PS50878">
    <property type="entry name" value="RT_POL"/>
    <property type="match status" value="1"/>
</dbReference>
<evidence type="ECO:0000313" key="4">
    <source>
        <dbReference type="Ensembl" id="ENSPNAP00000046725.1"/>
    </source>
</evidence>
<dbReference type="Gene3D" id="3.10.10.10">
    <property type="entry name" value="HIV Type 1 Reverse Transcriptase, subunit A, domain 1"/>
    <property type="match status" value="1"/>
</dbReference>
<feature type="domain" description="Reverse transcriptase" evidence="3">
    <location>
        <begin position="143"/>
        <end position="327"/>
    </location>
</feature>
<accession>A0AAR2J437</accession>
<name>A0AAR2J437_PYGNA</name>
<dbReference type="Pfam" id="PF00078">
    <property type="entry name" value="RVT_1"/>
    <property type="match status" value="1"/>
</dbReference>
<dbReference type="Ensembl" id="ENSPNAT00000071156.1">
    <property type="protein sequence ID" value="ENSPNAP00000046725.1"/>
    <property type="gene ID" value="ENSPNAG00000030384.1"/>
</dbReference>
<dbReference type="GeneTree" id="ENSGT00940000163417"/>
<reference evidence="4 5" key="1">
    <citation type="submission" date="2020-10" db="EMBL/GenBank/DDBJ databases">
        <title>Pygocentrus nattereri (red-bellied piranha) genome, fPygNat1, primary haplotype.</title>
        <authorList>
            <person name="Myers G."/>
            <person name="Meyer A."/>
            <person name="Karagic N."/>
            <person name="Pippel M."/>
            <person name="Winkler S."/>
            <person name="Tracey A."/>
            <person name="Wood J."/>
            <person name="Formenti G."/>
            <person name="Howe K."/>
            <person name="Fedrigo O."/>
            <person name="Jarvis E.D."/>
        </authorList>
    </citation>
    <scope>NUCLEOTIDE SEQUENCE [LARGE SCALE GENOMIC DNA]</scope>
</reference>
<dbReference type="InterPro" id="IPR043502">
    <property type="entry name" value="DNA/RNA_pol_sf"/>
</dbReference>
<dbReference type="GO" id="GO:0004523">
    <property type="term" value="F:RNA-DNA hybrid ribonuclease activity"/>
    <property type="evidence" value="ECO:0007669"/>
    <property type="project" value="UniProtKB-EC"/>
</dbReference>
<evidence type="ECO:0000313" key="5">
    <source>
        <dbReference type="Proteomes" id="UP001501920"/>
    </source>
</evidence>
<dbReference type="InterPro" id="IPR000477">
    <property type="entry name" value="RT_dom"/>
</dbReference>
<reference evidence="4" key="2">
    <citation type="submission" date="2025-08" db="UniProtKB">
        <authorList>
            <consortium name="Ensembl"/>
        </authorList>
    </citation>
    <scope>IDENTIFICATION</scope>
</reference>
<sequence length="329" mass="36692">MSSSAAPHISLALHPGHMAKQLGGMTKRANAATDWVQTQIPDVSFSEATKTYFIRGETHNRITLTHDLLTRHHGCEAADHIDTPVLLSHLPDRLWSEGPDDVGQIQQTPVSFNMTSTRPIWLPQYRHKPEAMASLDQTIDALLRAGVLEPCQSRWNTPILPVPKKEPGHYRMAHDLRAINAALATQTIPVPNPYTALSELDHNKTWFTCVDLANVFFCVPVHEACRDICAFTHRGRQYRYTRLSQGFALSPGLFNQALKQSLDTCSLPEGSILIQYVDDLLIAGDTQQACIEASIAVLEKLAECGYKVSKQKLQFCRSRVTFLGRVVTK</sequence>
<dbReference type="PANTHER" id="PTHR33064:SF37">
    <property type="entry name" value="RIBONUCLEASE H"/>
    <property type="match status" value="1"/>
</dbReference>
<comment type="similarity">
    <text evidence="1">Belongs to the beta type-B retroviral polymerase family. HERV class-II K(HML-2) pol subfamily.</text>
</comment>
<dbReference type="Gene3D" id="3.30.70.270">
    <property type="match status" value="1"/>
</dbReference>
<dbReference type="AlphaFoldDB" id="A0AAR2J437"/>
<dbReference type="InterPro" id="IPR043128">
    <property type="entry name" value="Rev_trsase/Diguanyl_cyclase"/>
</dbReference>
<dbReference type="InterPro" id="IPR051320">
    <property type="entry name" value="Viral_Replic_Matur_Polypro"/>
</dbReference>
<evidence type="ECO:0000256" key="2">
    <source>
        <dbReference type="ARBA" id="ARBA00012180"/>
    </source>
</evidence>
<reference evidence="4" key="3">
    <citation type="submission" date="2025-09" db="UniProtKB">
        <authorList>
            <consortium name="Ensembl"/>
        </authorList>
    </citation>
    <scope>IDENTIFICATION</scope>
</reference>
<proteinExistence type="inferred from homology"/>
<organism evidence="4 5">
    <name type="scientific">Pygocentrus nattereri</name>
    <name type="common">Red-bellied piranha</name>
    <dbReference type="NCBI Taxonomy" id="42514"/>
    <lineage>
        <taxon>Eukaryota</taxon>
        <taxon>Metazoa</taxon>
        <taxon>Chordata</taxon>
        <taxon>Craniata</taxon>
        <taxon>Vertebrata</taxon>
        <taxon>Euteleostomi</taxon>
        <taxon>Actinopterygii</taxon>
        <taxon>Neopterygii</taxon>
        <taxon>Teleostei</taxon>
        <taxon>Ostariophysi</taxon>
        <taxon>Characiformes</taxon>
        <taxon>Characoidei</taxon>
        <taxon>Pygocentrus</taxon>
    </lineage>
</organism>
<dbReference type="Proteomes" id="UP001501920">
    <property type="component" value="Chromosome 22"/>
</dbReference>
<evidence type="ECO:0000256" key="1">
    <source>
        <dbReference type="ARBA" id="ARBA00010879"/>
    </source>
</evidence>
<dbReference type="PANTHER" id="PTHR33064">
    <property type="entry name" value="POL PROTEIN"/>
    <property type="match status" value="1"/>
</dbReference>